<organism evidence="2 3">
    <name type="scientific">Piscinibacter terrae</name>
    <dbReference type="NCBI Taxonomy" id="2496871"/>
    <lineage>
        <taxon>Bacteria</taxon>
        <taxon>Pseudomonadati</taxon>
        <taxon>Pseudomonadota</taxon>
        <taxon>Betaproteobacteria</taxon>
        <taxon>Burkholderiales</taxon>
        <taxon>Sphaerotilaceae</taxon>
        <taxon>Piscinibacter</taxon>
    </lineage>
</organism>
<evidence type="ECO:0000313" key="3">
    <source>
        <dbReference type="Proteomes" id="UP000267464"/>
    </source>
</evidence>
<protein>
    <submittedName>
        <fullName evidence="2">DUF3592 domain-containing protein</fullName>
    </submittedName>
</protein>
<evidence type="ECO:0000256" key="1">
    <source>
        <dbReference type="SAM" id="Phobius"/>
    </source>
</evidence>
<dbReference type="AlphaFoldDB" id="A0A3N7HJQ2"/>
<dbReference type="OrthoDB" id="8904681at2"/>
<reference evidence="2 3" key="1">
    <citation type="submission" date="2018-08" db="EMBL/GenBank/DDBJ databases">
        <authorList>
            <person name="Khan S.A."/>
            <person name="Jeon C.O."/>
            <person name="Chun B.H."/>
            <person name="Jeong S.E."/>
        </authorList>
    </citation>
    <scope>NUCLEOTIDE SEQUENCE [LARGE SCALE GENOMIC DNA]</scope>
    <source>
        <strain evidence="2 3">S-16</strain>
    </source>
</reference>
<accession>A0A3N7HJQ2</accession>
<keyword evidence="1" id="KW-0812">Transmembrane</keyword>
<dbReference type="EMBL" id="QUSW01000007">
    <property type="protein sequence ID" value="RQP22294.1"/>
    <property type="molecule type" value="Genomic_DNA"/>
</dbReference>
<name>A0A3N7HJQ2_9BURK</name>
<feature type="transmembrane region" description="Helical" evidence="1">
    <location>
        <begin position="126"/>
        <end position="145"/>
    </location>
</feature>
<comment type="caution">
    <text evidence="2">The sequence shown here is derived from an EMBL/GenBank/DDBJ whole genome shotgun (WGS) entry which is preliminary data.</text>
</comment>
<evidence type="ECO:0000313" key="2">
    <source>
        <dbReference type="EMBL" id="RQP22294.1"/>
    </source>
</evidence>
<dbReference type="RefSeq" id="WP_124542506.1">
    <property type="nucleotide sequence ID" value="NZ_QUSW01000007.1"/>
</dbReference>
<sequence length="151" mass="16890">MFRLLGSRLFAICLAVIGIFMIYTGHRSAVKFAALRDHGKMARAEVVKLEWKEKKMTHSDSLYTAHVRFHTEDGREVQAEVGVPAELGRSLRGNATAATMNVRYLPESPSTIEDVNKDDPSEAQSGIGRIMLFLGIGMLVVRLLFSKRRAR</sequence>
<proteinExistence type="predicted"/>
<keyword evidence="1" id="KW-1133">Transmembrane helix</keyword>
<dbReference type="Proteomes" id="UP000267464">
    <property type="component" value="Unassembled WGS sequence"/>
</dbReference>
<keyword evidence="3" id="KW-1185">Reference proteome</keyword>
<keyword evidence="1" id="KW-0472">Membrane</keyword>
<reference evidence="2 3" key="2">
    <citation type="submission" date="2018-12" db="EMBL/GenBank/DDBJ databases">
        <title>Rhizobacter gummiphilus sp. nov., a rubber-degrading bacterium isolated from the soil of a botanical garden in Japan.</title>
        <authorList>
            <person name="Shunsuke S.S."/>
        </authorList>
    </citation>
    <scope>NUCLEOTIDE SEQUENCE [LARGE SCALE GENOMIC DNA]</scope>
    <source>
        <strain evidence="2 3">S-16</strain>
    </source>
</reference>
<gene>
    <name evidence="2" type="ORF">DZC73_21775</name>
</gene>